<evidence type="ECO:0000313" key="3">
    <source>
        <dbReference type="EMBL" id="RKE97952.1"/>
    </source>
</evidence>
<accession>A0A420DUL6</accession>
<evidence type="ECO:0000256" key="1">
    <source>
        <dbReference type="PROSITE-ProRule" id="PRU00339"/>
    </source>
</evidence>
<dbReference type="RefSeq" id="WP_120199189.1">
    <property type="nucleotide sequence ID" value="NZ_RAQJ01000001.1"/>
</dbReference>
<dbReference type="InterPro" id="IPR011990">
    <property type="entry name" value="TPR-like_helical_dom_sf"/>
</dbReference>
<gene>
    <name evidence="3" type="ORF">BXY80_0017</name>
</gene>
<dbReference type="Proteomes" id="UP000284892">
    <property type="component" value="Unassembled WGS sequence"/>
</dbReference>
<reference evidence="3 4" key="1">
    <citation type="submission" date="2018-09" db="EMBL/GenBank/DDBJ databases">
        <title>Genomic Encyclopedia of Archaeal and Bacterial Type Strains, Phase II (KMG-II): from individual species to whole genera.</title>
        <authorList>
            <person name="Goeker M."/>
        </authorList>
    </citation>
    <scope>NUCLEOTIDE SEQUENCE [LARGE SCALE GENOMIC DNA]</scope>
    <source>
        <strain evidence="3 4">DSM 26283</strain>
    </source>
</reference>
<evidence type="ECO:0000256" key="2">
    <source>
        <dbReference type="SAM" id="SignalP"/>
    </source>
</evidence>
<dbReference type="Gene3D" id="1.25.40.10">
    <property type="entry name" value="Tetratricopeptide repeat domain"/>
    <property type="match status" value="1"/>
</dbReference>
<comment type="caution">
    <text evidence="3">The sequence shown here is derived from an EMBL/GenBank/DDBJ whole genome shotgun (WGS) entry which is preliminary data.</text>
</comment>
<keyword evidence="1" id="KW-0802">TPR repeat</keyword>
<sequence>MKIKTLLLSLVVAVIISSCSNKPDYTAEFKEQTSGRYLFTQEELIEVYYIDNTLFLKWKGAEKLEPVVLDNNVLFVADMYKKLHFVQHPETKKRYLAVLPENDDEPITYDYLKVADDYKTPSMHLKDKDYGKALEGYLVIKAQDSTSMYLNERQFNFLGYRHLEKKEFDNAIEVFKMNVALFPESANVYDSLAEAYLLSGDSLQAYTNYNKSLEFNNGNTRAKEFIEAYDKNL</sequence>
<feature type="repeat" description="TPR" evidence="1">
    <location>
        <begin position="152"/>
        <end position="185"/>
    </location>
</feature>
<dbReference type="AlphaFoldDB" id="A0A420DUL6"/>
<organism evidence="3 4">
    <name type="scientific">Ichthyenterobacterium magnum</name>
    <dbReference type="NCBI Taxonomy" id="1230530"/>
    <lineage>
        <taxon>Bacteria</taxon>
        <taxon>Pseudomonadati</taxon>
        <taxon>Bacteroidota</taxon>
        <taxon>Flavobacteriia</taxon>
        <taxon>Flavobacteriales</taxon>
        <taxon>Flavobacteriaceae</taxon>
        <taxon>Ichthyenterobacterium</taxon>
    </lineage>
</organism>
<name>A0A420DUL6_9FLAO</name>
<keyword evidence="2" id="KW-0732">Signal</keyword>
<protein>
    <submittedName>
        <fullName evidence="3">Uncharacterized protein</fullName>
    </submittedName>
</protein>
<dbReference type="SUPFAM" id="SSF48452">
    <property type="entry name" value="TPR-like"/>
    <property type="match status" value="1"/>
</dbReference>
<dbReference type="EMBL" id="RAQJ01000001">
    <property type="protein sequence ID" value="RKE97952.1"/>
    <property type="molecule type" value="Genomic_DNA"/>
</dbReference>
<feature type="signal peptide" evidence="2">
    <location>
        <begin position="1"/>
        <end position="23"/>
    </location>
</feature>
<keyword evidence="4" id="KW-1185">Reference proteome</keyword>
<dbReference type="InterPro" id="IPR019734">
    <property type="entry name" value="TPR_rpt"/>
</dbReference>
<feature type="chain" id="PRO_5019102375" evidence="2">
    <location>
        <begin position="24"/>
        <end position="233"/>
    </location>
</feature>
<feature type="repeat" description="TPR" evidence="1">
    <location>
        <begin position="186"/>
        <end position="219"/>
    </location>
</feature>
<dbReference type="SMART" id="SM00028">
    <property type="entry name" value="TPR"/>
    <property type="match status" value="2"/>
</dbReference>
<dbReference type="PROSITE" id="PS51257">
    <property type="entry name" value="PROKAR_LIPOPROTEIN"/>
    <property type="match status" value="1"/>
</dbReference>
<proteinExistence type="predicted"/>
<dbReference type="PROSITE" id="PS50005">
    <property type="entry name" value="TPR"/>
    <property type="match status" value="2"/>
</dbReference>
<dbReference type="OrthoDB" id="9784036at2"/>
<evidence type="ECO:0000313" key="4">
    <source>
        <dbReference type="Proteomes" id="UP000284892"/>
    </source>
</evidence>